<dbReference type="EMBL" id="JARRTL010000009">
    <property type="protein sequence ID" value="MEC0485443.1"/>
    <property type="molecule type" value="Genomic_DNA"/>
</dbReference>
<name>A0A0T6BP78_9BACI</name>
<protein>
    <submittedName>
        <fullName evidence="2">Uncharacterized protein</fullName>
    </submittedName>
</protein>
<dbReference type="AlphaFoldDB" id="A0A0T6BP78"/>
<reference evidence="2" key="2">
    <citation type="submission" date="2015-10" db="EMBL/GenBank/DDBJ databases">
        <authorList>
            <person name="Gilbert D.G."/>
        </authorList>
    </citation>
    <scope>NUCLEOTIDE SEQUENCE</scope>
    <source>
        <strain evidence="2">GO-13</strain>
    </source>
</reference>
<reference evidence="2 4" key="1">
    <citation type="journal article" date="2015" name="Int. J. Syst. Evol. Microbiol.">
        <title>Bacillus glycinifermentans sp. nov., isolated from fermented soybean paste.</title>
        <authorList>
            <person name="Kim S.J."/>
            <person name="Dunlap C.A."/>
            <person name="Kwon S.W."/>
            <person name="Rooney A.P."/>
        </authorList>
    </citation>
    <scope>NUCLEOTIDE SEQUENCE [LARGE SCALE GENOMIC DNA]</scope>
    <source>
        <strain evidence="2 4">GO-13</strain>
    </source>
</reference>
<dbReference type="Proteomes" id="UP000036168">
    <property type="component" value="Unassembled WGS sequence"/>
</dbReference>
<keyword evidence="5" id="KW-1185">Reference proteome</keyword>
<feature type="transmembrane region" description="Helical" evidence="1">
    <location>
        <begin position="20"/>
        <end position="37"/>
    </location>
</feature>
<reference evidence="3 5" key="3">
    <citation type="submission" date="2023-03" db="EMBL/GenBank/DDBJ databases">
        <title>Agriculturally important microbes genome sequencing.</title>
        <authorList>
            <person name="Dunlap C."/>
        </authorList>
    </citation>
    <scope>NUCLEOTIDE SEQUENCE [LARGE SCALE GENOMIC DNA]</scope>
    <source>
        <strain evidence="3 5">CBP-3203</strain>
    </source>
</reference>
<proteinExistence type="predicted"/>
<accession>A0A0T6BP78</accession>
<evidence type="ECO:0000256" key="1">
    <source>
        <dbReference type="SAM" id="Phobius"/>
    </source>
</evidence>
<feature type="transmembrane region" description="Helical" evidence="1">
    <location>
        <begin position="43"/>
        <end position="64"/>
    </location>
</feature>
<dbReference type="RefSeq" id="WP_057957605.1">
    <property type="nucleotide sequence ID" value="NZ_CP023481.1"/>
</dbReference>
<evidence type="ECO:0000313" key="3">
    <source>
        <dbReference type="EMBL" id="MEC0485443.1"/>
    </source>
</evidence>
<evidence type="ECO:0000313" key="5">
    <source>
        <dbReference type="Proteomes" id="UP001341297"/>
    </source>
</evidence>
<keyword evidence="1" id="KW-0812">Transmembrane</keyword>
<dbReference type="OrthoDB" id="2911029at2"/>
<dbReference type="EMBL" id="LECW02000021">
    <property type="protein sequence ID" value="KRT93460.1"/>
    <property type="molecule type" value="Genomic_DNA"/>
</dbReference>
<organism evidence="2 4">
    <name type="scientific">Bacillus glycinifermentans</name>
    <dbReference type="NCBI Taxonomy" id="1664069"/>
    <lineage>
        <taxon>Bacteria</taxon>
        <taxon>Bacillati</taxon>
        <taxon>Bacillota</taxon>
        <taxon>Bacilli</taxon>
        <taxon>Bacillales</taxon>
        <taxon>Bacillaceae</taxon>
        <taxon>Bacillus</taxon>
    </lineage>
</organism>
<comment type="caution">
    <text evidence="2">The sequence shown here is derived from an EMBL/GenBank/DDBJ whole genome shotgun (WGS) entry which is preliminary data.</text>
</comment>
<sequence>MNIKDDPEIKRWINMRPWHALFVSLAMVISTMSIGFFKGYDMWTTDFLIFSCLLAFFGLLVGWLQKIYYKKVMFGENTEN</sequence>
<dbReference type="Proteomes" id="UP001341297">
    <property type="component" value="Unassembled WGS sequence"/>
</dbReference>
<gene>
    <name evidence="2" type="ORF">AB447_218925</name>
    <name evidence="3" type="ORF">P8828_11420</name>
</gene>
<dbReference type="STRING" id="1664069.BGLY_1651"/>
<keyword evidence="1" id="KW-1133">Transmembrane helix</keyword>
<keyword evidence="1" id="KW-0472">Membrane</keyword>
<evidence type="ECO:0000313" key="2">
    <source>
        <dbReference type="EMBL" id="KRT93460.1"/>
    </source>
</evidence>
<evidence type="ECO:0000313" key="4">
    <source>
        <dbReference type="Proteomes" id="UP000036168"/>
    </source>
</evidence>